<feature type="region of interest" description="Disordered" evidence="1">
    <location>
        <begin position="1"/>
        <end position="22"/>
    </location>
</feature>
<gene>
    <name evidence="2" type="ORF">TorRG33x02_039860</name>
</gene>
<dbReference type="Proteomes" id="UP000237000">
    <property type="component" value="Unassembled WGS sequence"/>
</dbReference>
<reference evidence="3" key="1">
    <citation type="submission" date="2016-06" db="EMBL/GenBank/DDBJ databases">
        <title>Parallel loss of symbiosis genes in relatives of nitrogen-fixing non-legume Parasponia.</title>
        <authorList>
            <person name="Van Velzen R."/>
            <person name="Holmer R."/>
            <person name="Bu F."/>
            <person name="Rutten L."/>
            <person name="Van Zeijl A."/>
            <person name="Liu W."/>
            <person name="Santuari L."/>
            <person name="Cao Q."/>
            <person name="Sharma T."/>
            <person name="Shen D."/>
            <person name="Roswanjaya Y."/>
            <person name="Wardhani T."/>
            <person name="Kalhor M.S."/>
            <person name="Jansen J."/>
            <person name="Van den Hoogen J."/>
            <person name="Gungor B."/>
            <person name="Hartog M."/>
            <person name="Hontelez J."/>
            <person name="Verver J."/>
            <person name="Yang W.-C."/>
            <person name="Schijlen E."/>
            <person name="Repin R."/>
            <person name="Schilthuizen M."/>
            <person name="Schranz E."/>
            <person name="Heidstra R."/>
            <person name="Miyata K."/>
            <person name="Fedorova E."/>
            <person name="Kohlen W."/>
            <person name="Bisseling T."/>
            <person name="Smit S."/>
            <person name="Geurts R."/>
        </authorList>
    </citation>
    <scope>NUCLEOTIDE SEQUENCE [LARGE SCALE GENOMIC DNA]</scope>
    <source>
        <strain evidence="3">cv. RG33-2</strain>
    </source>
</reference>
<sequence length="77" mass="9569">NFAALKEKRKRRRRRRRRRKKEERHQYILQFRCIKILFLLIIKNLVFSAKKKKNKKTKTKTVHQIIQHSSFSIFCSL</sequence>
<protein>
    <submittedName>
        <fullName evidence="2">Uncharacterized protein</fullName>
    </submittedName>
</protein>
<organism evidence="2 3">
    <name type="scientific">Trema orientale</name>
    <name type="common">Charcoal tree</name>
    <name type="synonym">Celtis orientalis</name>
    <dbReference type="NCBI Taxonomy" id="63057"/>
    <lineage>
        <taxon>Eukaryota</taxon>
        <taxon>Viridiplantae</taxon>
        <taxon>Streptophyta</taxon>
        <taxon>Embryophyta</taxon>
        <taxon>Tracheophyta</taxon>
        <taxon>Spermatophyta</taxon>
        <taxon>Magnoliopsida</taxon>
        <taxon>eudicotyledons</taxon>
        <taxon>Gunneridae</taxon>
        <taxon>Pentapetalae</taxon>
        <taxon>rosids</taxon>
        <taxon>fabids</taxon>
        <taxon>Rosales</taxon>
        <taxon>Cannabaceae</taxon>
        <taxon>Trema</taxon>
    </lineage>
</organism>
<dbReference type="EMBL" id="JXTC01000014">
    <property type="protein sequence ID" value="POO00208.1"/>
    <property type="molecule type" value="Genomic_DNA"/>
</dbReference>
<dbReference type="InParanoid" id="A0A2P5FQX8"/>
<evidence type="ECO:0000256" key="1">
    <source>
        <dbReference type="SAM" id="MobiDB-lite"/>
    </source>
</evidence>
<evidence type="ECO:0000313" key="2">
    <source>
        <dbReference type="EMBL" id="POO00208.1"/>
    </source>
</evidence>
<accession>A0A2P5FQX8</accession>
<comment type="caution">
    <text evidence="2">The sequence shown here is derived from an EMBL/GenBank/DDBJ whole genome shotgun (WGS) entry which is preliminary data.</text>
</comment>
<evidence type="ECO:0000313" key="3">
    <source>
        <dbReference type="Proteomes" id="UP000237000"/>
    </source>
</evidence>
<keyword evidence="3" id="KW-1185">Reference proteome</keyword>
<feature type="compositionally biased region" description="Basic residues" evidence="1">
    <location>
        <begin position="7"/>
        <end position="22"/>
    </location>
</feature>
<feature type="non-terminal residue" evidence="2">
    <location>
        <position position="1"/>
    </location>
</feature>
<dbReference type="AlphaFoldDB" id="A0A2P5FQX8"/>
<name>A0A2P5FQX8_TREOI</name>
<proteinExistence type="predicted"/>